<accession>R7YTD4</accession>
<reference evidence="4" key="1">
    <citation type="submission" date="2012-06" db="EMBL/GenBank/DDBJ databases">
        <title>The genome sequence of Coniosporium apollinis CBS 100218.</title>
        <authorList>
            <consortium name="The Broad Institute Genome Sequencing Platform"/>
            <person name="Cuomo C."/>
            <person name="Gorbushina A."/>
            <person name="Noack S."/>
            <person name="Walker B."/>
            <person name="Young S.K."/>
            <person name="Zeng Q."/>
            <person name="Gargeya S."/>
            <person name="Fitzgerald M."/>
            <person name="Haas B."/>
            <person name="Abouelleil A."/>
            <person name="Alvarado L."/>
            <person name="Arachchi H.M."/>
            <person name="Berlin A.M."/>
            <person name="Chapman S.B."/>
            <person name="Goldberg J."/>
            <person name="Griggs A."/>
            <person name="Gujja S."/>
            <person name="Hansen M."/>
            <person name="Howarth C."/>
            <person name="Imamovic A."/>
            <person name="Larimer J."/>
            <person name="McCowan C."/>
            <person name="Montmayeur A."/>
            <person name="Murphy C."/>
            <person name="Neiman D."/>
            <person name="Pearson M."/>
            <person name="Priest M."/>
            <person name="Roberts A."/>
            <person name="Saif S."/>
            <person name="Shea T."/>
            <person name="Sisk P."/>
            <person name="Sykes S."/>
            <person name="Wortman J."/>
            <person name="Nusbaum C."/>
            <person name="Birren B."/>
        </authorList>
    </citation>
    <scope>NUCLEOTIDE SEQUENCE [LARGE SCALE GENOMIC DNA]</scope>
    <source>
        <strain evidence="4">CBS 100218</strain>
    </source>
</reference>
<dbReference type="PANTHER" id="PTHR43662">
    <property type="match status" value="1"/>
</dbReference>
<dbReference type="GeneID" id="19901735"/>
<keyword evidence="1" id="KW-0732">Signal</keyword>
<dbReference type="OrthoDB" id="74764at2759"/>
<feature type="chain" id="PRO_5004461152" description="DUF1996 domain-containing protein" evidence="1">
    <location>
        <begin position="23"/>
        <end position="85"/>
    </location>
</feature>
<dbReference type="EMBL" id="JH767572">
    <property type="protein sequence ID" value="EON65187.1"/>
    <property type="molecule type" value="Genomic_DNA"/>
</dbReference>
<organism evidence="3 4">
    <name type="scientific">Coniosporium apollinis (strain CBS 100218)</name>
    <name type="common">Rock-inhabiting black yeast</name>
    <dbReference type="NCBI Taxonomy" id="1168221"/>
    <lineage>
        <taxon>Eukaryota</taxon>
        <taxon>Fungi</taxon>
        <taxon>Dikarya</taxon>
        <taxon>Ascomycota</taxon>
        <taxon>Pezizomycotina</taxon>
        <taxon>Dothideomycetes</taxon>
        <taxon>Dothideomycetes incertae sedis</taxon>
        <taxon>Coniosporium</taxon>
    </lineage>
</organism>
<dbReference type="HOGENOM" id="CLU_2512544_0_0_1"/>
<evidence type="ECO:0000313" key="4">
    <source>
        <dbReference type="Proteomes" id="UP000016924"/>
    </source>
</evidence>
<dbReference type="AlphaFoldDB" id="R7YTD4"/>
<proteinExistence type="predicted"/>
<protein>
    <recommendedName>
        <fullName evidence="2">DUF1996 domain-containing protein</fullName>
    </recommendedName>
</protein>
<sequence length="85" mass="9479">MSLLELLLAELLLGIFRPTGYWSRWVSRTAFVRAEGQFVLSNGDPTGYGYHGDFINAWDIDFLQRAADISALASSLPASSQPWRS</sequence>
<evidence type="ECO:0000313" key="3">
    <source>
        <dbReference type="EMBL" id="EON65187.1"/>
    </source>
</evidence>
<name>R7YTD4_CONA1</name>
<dbReference type="InterPro" id="IPR018535">
    <property type="entry name" value="DUF1996"/>
</dbReference>
<dbReference type="STRING" id="1168221.R7YTD4"/>
<dbReference type="Pfam" id="PF09362">
    <property type="entry name" value="DUF1996"/>
    <property type="match status" value="1"/>
</dbReference>
<dbReference type="Proteomes" id="UP000016924">
    <property type="component" value="Unassembled WGS sequence"/>
</dbReference>
<feature type="domain" description="DUF1996" evidence="2">
    <location>
        <begin position="34"/>
        <end position="58"/>
    </location>
</feature>
<evidence type="ECO:0000256" key="1">
    <source>
        <dbReference type="SAM" id="SignalP"/>
    </source>
</evidence>
<feature type="signal peptide" evidence="1">
    <location>
        <begin position="1"/>
        <end position="22"/>
    </location>
</feature>
<gene>
    <name evidence="3" type="ORF">W97_04424</name>
</gene>
<keyword evidence="4" id="KW-1185">Reference proteome</keyword>
<evidence type="ECO:0000259" key="2">
    <source>
        <dbReference type="Pfam" id="PF09362"/>
    </source>
</evidence>
<dbReference type="PANTHER" id="PTHR43662:SF7">
    <property type="entry name" value="DUF1996 DOMAIN-CONTAINING PROTEIN"/>
    <property type="match status" value="1"/>
</dbReference>
<dbReference type="RefSeq" id="XP_007780504.1">
    <property type="nucleotide sequence ID" value="XM_007782314.1"/>
</dbReference>